<dbReference type="PANTHER" id="PTHR43585:SF2">
    <property type="entry name" value="ATP-GRASP ENZYME FSQD"/>
    <property type="match status" value="1"/>
</dbReference>
<protein>
    <recommendedName>
        <fullName evidence="5">ATP-grasp domain-containing protein</fullName>
    </recommendedName>
</protein>
<keyword evidence="3 4" id="KW-0067">ATP-binding</keyword>
<dbReference type="RefSeq" id="WP_183381988.1">
    <property type="nucleotide sequence ID" value="NZ_JACHXR010000001.1"/>
</dbReference>
<evidence type="ECO:0000313" key="6">
    <source>
        <dbReference type="EMBL" id="MBB3229468.1"/>
    </source>
</evidence>
<keyword evidence="1" id="KW-0436">Ligase</keyword>
<reference evidence="6 7" key="1">
    <citation type="submission" date="2020-08" db="EMBL/GenBank/DDBJ databases">
        <title>Genomic Encyclopedia of Type Strains, Phase III (KMG-III): the genomes of soil and plant-associated and newly described type strains.</title>
        <authorList>
            <person name="Whitman W."/>
        </authorList>
    </citation>
    <scope>NUCLEOTIDE SEQUENCE [LARGE SCALE GENOMIC DNA]</scope>
    <source>
        <strain evidence="6 7">CECT 7744</strain>
    </source>
</reference>
<dbReference type="Pfam" id="PF13535">
    <property type="entry name" value="ATP-grasp_4"/>
    <property type="match status" value="1"/>
</dbReference>
<sequence>MVWNVFVIGHDDLSRRLLPALRHAEDYAFHGLLPLNEAVHAQEYHFDRLVADALDELQRFPDPVDAIVGVWDFPTTALLPVLRDAMGHRGPTLEAVLKCEHKYWSRLEQAKAVPECVPAFQALDPFDDHAIDTLEVDYPFWIKPVKAHSSQLGFHIDNEQQLREALPHIRRGIGRFGQPLAEVCTHLDLPDELAEINGHHCVVEQIISAGRQCTLEGYVQNGRMQVTGIIDSVRDTRHRSVLMRFEYPSALPDDVQARIIDMSRRVMTHIGYDDAPFNIEFYHDDKSDRIWLLEINPRLSRSHAPLFQLVDGAPHYQVMVDVALGMTPRMPRREGRYAVAAKQMLRVFQGGIVRRVPTAEEIRLVETAYPGTLVELNVRDGMDLESLLHQDSFSWELGVLFTGADSYQGLLERIRLCREGLPFVIAPPAGEGA</sequence>
<evidence type="ECO:0000256" key="3">
    <source>
        <dbReference type="ARBA" id="ARBA00022840"/>
    </source>
</evidence>
<dbReference type="InterPro" id="IPR005479">
    <property type="entry name" value="CPAse_ATP-bd"/>
</dbReference>
<dbReference type="GO" id="GO:0005524">
    <property type="term" value="F:ATP binding"/>
    <property type="evidence" value="ECO:0007669"/>
    <property type="project" value="UniProtKB-UniRule"/>
</dbReference>
<keyword evidence="7" id="KW-1185">Reference proteome</keyword>
<comment type="caution">
    <text evidence="6">The sequence shown here is derived from an EMBL/GenBank/DDBJ whole genome shotgun (WGS) entry which is preliminary data.</text>
</comment>
<dbReference type="InterPro" id="IPR011761">
    <property type="entry name" value="ATP-grasp"/>
</dbReference>
<dbReference type="Proteomes" id="UP000518892">
    <property type="component" value="Unassembled WGS sequence"/>
</dbReference>
<evidence type="ECO:0000256" key="2">
    <source>
        <dbReference type="ARBA" id="ARBA00022741"/>
    </source>
</evidence>
<dbReference type="PROSITE" id="PS50975">
    <property type="entry name" value="ATP_GRASP"/>
    <property type="match status" value="1"/>
</dbReference>
<feature type="domain" description="ATP-grasp" evidence="5">
    <location>
        <begin position="107"/>
        <end position="324"/>
    </location>
</feature>
<name>A0A7W5HK02_9GAMM</name>
<keyword evidence="2 4" id="KW-0547">Nucleotide-binding</keyword>
<evidence type="ECO:0000256" key="1">
    <source>
        <dbReference type="ARBA" id="ARBA00022598"/>
    </source>
</evidence>
<dbReference type="InterPro" id="IPR052032">
    <property type="entry name" value="ATP-dep_AA_Ligase"/>
</dbReference>
<evidence type="ECO:0000256" key="4">
    <source>
        <dbReference type="PROSITE-ProRule" id="PRU00409"/>
    </source>
</evidence>
<dbReference type="EMBL" id="JACHXR010000001">
    <property type="protein sequence ID" value="MBB3229468.1"/>
    <property type="molecule type" value="Genomic_DNA"/>
</dbReference>
<accession>A0A7W5HK02</accession>
<dbReference type="SUPFAM" id="SSF56059">
    <property type="entry name" value="Glutathione synthetase ATP-binding domain-like"/>
    <property type="match status" value="1"/>
</dbReference>
<evidence type="ECO:0000313" key="7">
    <source>
        <dbReference type="Proteomes" id="UP000518892"/>
    </source>
</evidence>
<organism evidence="6 7">
    <name type="scientific">Halomonas stenophila</name>
    <dbReference type="NCBI Taxonomy" id="795312"/>
    <lineage>
        <taxon>Bacteria</taxon>
        <taxon>Pseudomonadati</taxon>
        <taxon>Pseudomonadota</taxon>
        <taxon>Gammaproteobacteria</taxon>
        <taxon>Oceanospirillales</taxon>
        <taxon>Halomonadaceae</taxon>
        <taxon>Halomonas</taxon>
    </lineage>
</organism>
<proteinExistence type="predicted"/>
<dbReference type="AlphaFoldDB" id="A0A7W5HK02"/>
<dbReference type="Gene3D" id="3.30.470.20">
    <property type="entry name" value="ATP-grasp fold, B domain"/>
    <property type="match status" value="1"/>
</dbReference>
<dbReference type="GO" id="GO:0046872">
    <property type="term" value="F:metal ion binding"/>
    <property type="evidence" value="ECO:0007669"/>
    <property type="project" value="InterPro"/>
</dbReference>
<dbReference type="PROSITE" id="PS00867">
    <property type="entry name" value="CPSASE_2"/>
    <property type="match status" value="1"/>
</dbReference>
<evidence type="ECO:0000259" key="5">
    <source>
        <dbReference type="PROSITE" id="PS50975"/>
    </source>
</evidence>
<gene>
    <name evidence="6" type="ORF">FHR97_000283</name>
</gene>
<dbReference type="GO" id="GO:0016874">
    <property type="term" value="F:ligase activity"/>
    <property type="evidence" value="ECO:0007669"/>
    <property type="project" value="UniProtKB-KW"/>
</dbReference>
<dbReference type="PANTHER" id="PTHR43585">
    <property type="entry name" value="FUMIPYRROLE BIOSYNTHESIS PROTEIN C"/>
    <property type="match status" value="1"/>
</dbReference>